<comment type="caution">
    <text evidence="2">The sequence shown here is derived from an EMBL/GenBank/DDBJ whole genome shotgun (WGS) entry which is preliminary data.</text>
</comment>
<evidence type="ECO:0000259" key="1">
    <source>
        <dbReference type="Pfam" id="PF14512"/>
    </source>
</evidence>
<keyword evidence="3" id="KW-1185">Reference proteome</keyword>
<accession>A0A0R1V6B0</accession>
<sequence>MELEILMKERHTVRKYSDELVSSYLKGRIREKLNQLCINHRIKAFLEEDSISDTLGFIARLRSSNVKNVILFKGDHYNVGYVAAEIMILIQSLGLNSWFIGSSINRNILEEDIVAIVVFGYGQTNGEAHRSKKVRQVSDYQPNRFPDWYFKGITASLLAPTALNRQPYYFNYNNGHVQLQVKESEYAEIEAGILSWYFENASAHKLTYKTSESI</sequence>
<dbReference type="PATRIC" id="fig|1423749.3.peg.1084"/>
<dbReference type="InterPro" id="IPR000415">
    <property type="entry name" value="Nitroreductase-like"/>
</dbReference>
<dbReference type="Pfam" id="PF14512">
    <property type="entry name" value="TM1586_NiRdase"/>
    <property type="match status" value="1"/>
</dbReference>
<dbReference type="Proteomes" id="UP000051739">
    <property type="component" value="Unassembled WGS sequence"/>
</dbReference>
<dbReference type="InterPro" id="IPR029478">
    <property type="entry name" value="TM1586_NiRdase"/>
</dbReference>
<dbReference type="SUPFAM" id="SSF55469">
    <property type="entry name" value="FMN-dependent nitroreductase-like"/>
    <property type="match status" value="1"/>
</dbReference>
<reference evidence="2 3" key="1">
    <citation type="journal article" date="2015" name="Genome Announc.">
        <title>Expanding the biotechnology potential of lactobacilli through comparative genomics of 213 strains and associated genera.</title>
        <authorList>
            <person name="Sun Z."/>
            <person name="Harris H.M."/>
            <person name="McCann A."/>
            <person name="Guo C."/>
            <person name="Argimon S."/>
            <person name="Zhang W."/>
            <person name="Yang X."/>
            <person name="Jeffery I.B."/>
            <person name="Cooney J.C."/>
            <person name="Kagawa T.F."/>
            <person name="Liu W."/>
            <person name="Song Y."/>
            <person name="Salvetti E."/>
            <person name="Wrobel A."/>
            <person name="Rasinkangas P."/>
            <person name="Parkhill J."/>
            <person name="Rea M.C."/>
            <person name="O'Sullivan O."/>
            <person name="Ritari J."/>
            <person name="Douillard F.P."/>
            <person name="Paul Ross R."/>
            <person name="Yang R."/>
            <person name="Briner A.E."/>
            <person name="Felis G.E."/>
            <person name="de Vos W.M."/>
            <person name="Barrangou R."/>
            <person name="Klaenhammer T.R."/>
            <person name="Caufield P.W."/>
            <person name="Cui Y."/>
            <person name="Zhang H."/>
            <person name="O'Toole P.W."/>
        </authorList>
    </citation>
    <scope>NUCLEOTIDE SEQUENCE [LARGE SCALE GENOMIC DNA]</scope>
    <source>
        <strain evidence="2 3">DSM 16045</strain>
    </source>
</reference>
<name>A0A0R1V6B0_9LACO</name>
<dbReference type="EMBL" id="AZFN01000029">
    <property type="protein sequence ID" value="KRM00693.1"/>
    <property type="molecule type" value="Genomic_DNA"/>
</dbReference>
<feature type="domain" description="Putative nitroreductase TM1586" evidence="1">
    <location>
        <begin position="6"/>
        <end position="200"/>
    </location>
</feature>
<proteinExistence type="predicted"/>
<dbReference type="GO" id="GO:0016491">
    <property type="term" value="F:oxidoreductase activity"/>
    <property type="evidence" value="ECO:0007669"/>
    <property type="project" value="InterPro"/>
</dbReference>
<evidence type="ECO:0000313" key="2">
    <source>
        <dbReference type="EMBL" id="KRM00693.1"/>
    </source>
</evidence>
<organism evidence="2 3">
    <name type="scientific">Limosilactobacillus gastricus DSM 16045</name>
    <dbReference type="NCBI Taxonomy" id="1423749"/>
    <lineage>
        <taxon>Bacteria</taxon>
        <taxon>Bacillati</taxon>
        <taxon>Bacillota</taxon>
        <taxon>Bacilli</taxon>
        <taxon>Lactobacillales</taxon>
        <taxon>Lactobacillaceae</taxon>
        <taxon>Limosilactobacillus</taxon>
    </lineage>
</organism>
<dbReference type="Gene3D" id="3.40.109.10">
    <property type="entry name" value="NADH Oxidase"/>
    <property type="match status" value="1"/>
</dbReference>
<dbReference type="AlphaFoldDB" id="A0A0R1V6B0"/>
<evidence type="ECO:0000313" key="3">
    <source>
        <dbReference type="Proteomes" id="UP000051739"/>
    </source>
</evidence>
<protein>
    <recommendedName>
        <fullName evidence="1">Putative nitroreductase TM1586 domain-containing protein</fullName>
    </recommendedName>
</protein>
<dbReference type="RefSeq" id="WP_056937943.1">
    <property type="nucleotide sequence ID" value="NZ_AZFN01000029.1"/>
</dbReference>
<gene>
    <name evidence="2" type="ORF">FC60_GL001063</name>
</gene>
<dbReference type="Gene3D" id="3.40.109.30">
    <property type="entry name" value="putative nitroreductase (tm1586), domain 2"/>
    <property type="match status" value="1"/>
</dbReference>